<dbReference type="Gene3D" id="3.30.1150.10">
    <property type="match status" value="1"/>
</dbReference>
<dbReference type="SUPFAM" id="SSF74653">
    <property type="entry name" value="TolA/TonB C-terminal domain"/>
    <property type="match status" value="1"/>
</dbReference>
<comment type="caution">
    <text evidence="8">The sequence shown here is derived from an EMBL/GenBank/DDBJ whole genome shotgun (WGS) entry which is preliminary data.</text>
</comment>
<feature type="region of interest" description="Disordered" evidence="5">
    <location>
        <begin position="48"/>
        <end position="82"/>
    </location>
</feature>
<dbReference type="AlphaFoldDB" id="A0A6I4SW22"/>
<accession>A0A6I4SW22</accession>
<sequence length="219" mass="23619">MSYLNQAQDPRRRATAIGIAIAVNGLIGYVLASGLVVDAFTKITQPTEATFIEDKKPPPPPPDDPQPETASKPEKLVAPAPPLDLTGTIRVDVKEFDPIAIPPPTLVKVPEVQPPVGPRFTPKRAAPRNDPARWVLNEDYPSRPIREEAEGVAGFRLVIGSDGKVDACEITSSSGNAELDAATCKYVTRRARFDAATDGNGDKVVGSYSSTVRWILPRR</sequence>
<proteinExistence type="predicted"/>
<dbReference type="EMBL" id="WTYM01000046">
    <property type="protein sequence ID" value="MXO60191.1"/>
    <property type="molecule type" value="Genomic_DNA"/>
</dbReference>
<evidence type="ECO:0000256" key="6">
    <source>
        <dbReference type="SAM" id="Phobius"/>
    </source>
</evidence>
<dbReference type="OrthoDB" id="7585155at2"/>
<evidence type="ECO:0000313" key="8">
    <source>
        <dbReference type="EMBL" id="MXO60191.1"/>
    </source>
</evidence>
<evidence type="ECO:0000256" key="4">
    <source>
        <dbReference type="ARBA" id="ARBA00023136"/>
    </source>
</evidence>
<dbReference type="PROSITE" id="PS52015">
    <property type="entry name" value="TONB_CTD"/>
    <property type="match status" value="1"/>
</dbReference>
<keyword evidence="2 6" id="KW-0812">Transmembrane</keyword>
<reference evidence="8 9" key="1">
    <citation type="submission" date="2019-12" db="EMBL/GenBank/DDBJ databases">
        <title>Genomic-based taxomic classification of the family Erythrobacteraceae.</title>
        <authorList>
            <person name="Xu L."/>
        </authorList>
    </citation>
    <scope>NUCLEOTIDE SEQUENCE [LARGE SCALE GENOMIC DNA]</scope>
    <source>
        <strain evidence="8 9">MCCC 1K01500</strain>
    </source>
</reference>
<dbReference type="GO" id="GO:0055085">
    <property type="term" value="P:transmembrane transport"/>
    <property type="evidence" value="ECO:0007669"/>
    <property type="project" value="InterPro"/>
</dbReference>
<protein>
    <submittedName>
        <fullName evidence="8">TonB family protein</fullName>
    </submittedName>
</protein>
<name>A0A6I4SW22_9SPHN</name>
<evidence type="ECO:0000259" key="7">
    <source>
        <dbReference type="PROSITE" id="PS52015"/>
    </source>
</evidence>
<keyword evidence="3 6" id="KW-1133">Transmembrane helix</keyword>
<evidence type="ECO:0000256" key="3">
    <source>
        <dbReference type="ARBA" id="ARBA00022989"/>
    </source>
</evidence>
<feature type="transmembrane region" description="Helical" evidence="6">
    <location>
        <begin position="16"/>
        <end position="37"/>
    </location>
</feature>
<dbReference type="RefSeq" id="WP_159795601.1">
    <property type="nucleotide sequence ID" value="NZ_WTYM01000046.1"/>
</dbReference>
<keyword evidence="9" id="KW-1185">Reference proteome</keyword>
<dbReference type="InterPro" id="IPR006260">
    <property type="entry name" value="TonB/TolA_C"/>
</dbReference>
<dbReference type="NCBIfam" id="TIGR01352">
    <property type="entry name" value="tonB_Cterm"/>
    <property type="match status" value="1"/>
</dbReference>
<dbReference type="Pfam" id="PF03544">
    <property type="entry name" value="TonB_C"/>
    <property type="match status" value="1"/>
</dbReference>
<comment type="subcellular location">
    <subcellularLocation>
        <location evidence="1">Membrane</location>
        <topology evidence="1">Single-pass membrane protein</topology>
    </subcellularLocation>
</comment>
<feature type="domain" description="TonB C-terminal" evidence="7">
    <location>
        <begin position="125"/>
        <end position="219"/>
    </location>
</feature>
<gene>
    <name evidence="8" type="ORF">GRI89_11640</name>
</gene>
<evidence type="ECO:0000256" key="5">
    <source>
        <dbReference type="SAM" id="MobiDB-lite"/>
    </source>
</evidence>
<dbReference type="InterPro" id="IPR037682">
    <property type="entry name" value="TonB_C"/>
</dbReference>
<dbReference type="GO" id="GO:0016020">
    <property type="term" value="C:membrane"/>
    <property type="evidence" value="ECO:0007669"/>
    <property type="project" value="UniProtKB-SubCell"/>
</dbReference>
<evidence type="ECO:0000256" key="1">
    <source>
        <dbReference type="ARBA" id="ARBA00004167"/>
    </source>
</evidence>
<evidence type="ECO:0000256" key="2">
    <source>
        <dbReference type="ARBA" id="ARBA00022692"/>
    </source>
</evidence>
<dbReference type="Proteomes" id="UP000433652">
    <property type="component" value="Unassembled WGS sequence"/>
</dbReference>
<organism evidence="8 9">
    <name type="scientific">Croceibacterium salegens</name>
    <dbReference type="NCBI Taxonomy" id="1737568"/>
    <lineage>
        <taxon>Bacteria</taxon>
        <taxon>Pseudomonadati</taxon>
        <taxon>Pseudomonadota</taxon>
        <taxon>Alphaproteobacteria</taxon>
        <taxon>Sphingomonadales</taxon>
        <taxon>Erythrobacteraceae</taxon>
        <taxon>Croceibacterium</taxon>
    </lineage>
</organism>
<evidence type="ECO:0000313" key="9">
    <source>
        <dbReference type="Proteomes" id="UP000433652"/>
    </source>
</evidence>
<keyword evidence="4 6" id="KW-0472">Membrane</keyword>